<evidence type="ECO:0008006" key="9">
    <source>
        <dbReference type="Google" id="ProtNLM"/>
    </source>
</evidence>
<evidence type="ECO:0000256" key="4">
    <source>
        <dbReference type="ARBA" id="ARBA00022989"/>
    </source>
</evidence>
<dbReference type="EMBL" id="AFZC02000001">
    <property type="protein sequence ID" value="EHL10264.1"/>
    <property type="molecule type" value="Genomic_DNA"/>
</dbReference>
<dbReference type="STRING" id="796943.HMPREF9625_01264"/>
<accession>G9WPI1</accession>
<feature type="transmembrane region" description="Helical" evidence="6">
    <location>
        <begin position="190"/>
        <end position="212"/>
    </location>
</feature>
<dbReference type="InterPro" id="IPR001851">
    <property type="entry name" value="ABC_transp_permease"/>
</dbReference>
<dbReference type="Proteomes" id="UP000018461">
    <property type="component" value="Unassembled WGS sequence"/>
</dbReference>
<evidence type="ECO:0000313" key="8">
    <source>
        <dbReference type="Proteomes" id="UP000018461"/>
    </source>
</evidence>
<comment type="subcellular location">
    <subcellularLocation>
        <location evidence="1">Cell membrane</location>
        <topology evidence="1">Multi-pass membrane protein</topology>
    </subcellularLocation>
</comment>
<reference evidence="7" key="1">
    <citation type="submission" date="2011-08" db="EMBL/GenBank/DDBJ databases">
        <authorList>
            <consortium name="The Broad Institute Genome Sequencing Platform"/>
            <person name="Earl A."/>
            <person name="Ward D."/>
            <person name="Feldgarden M."/>
            <person name="Gevers D."/>
            <person name="Sizova M."/>
            <person name="Hazen A."/>
            <person name="Epstein S."/>
            <person name="Young S.K."/>
            <person name="Zeng Q."/>
            <person name="Gargeya S."/>
            <person name="Fitzgerald M."/>
            <person name="Haas B."/>
            <person name="Abouelleil A."/>
            <person name="Alvarado L."/>
            <person name="Arachchi H.M."/>
            <person name="Berlin A."/>
            <person name="Brown A."/>
            <person name="Chapman S.B."/>
            <person name="Chen Z."/>
            <person name="Dunbar C."/>
            <person name="Freedman E."/>
            <person name="Gearin G."/>
            <person name="Gellesch M."/>
            <person name="Goldberg J."/>
            <person name="Griggs A."/>
            <person name="Gujja S."/>
            <person name="Heiman D."/>
            <person name="Howarth C."/>
            <person name="Larson L."/>
            <person name="Lui A."/>
            <person name="MacDonald P.J.P."/>
            <person name="Montmayeur A."/>
            <person name="Murphy C."/>
            <person name="Neiman D."/>
            <person name="Pearson M."/>
            <person name="Priest M."/>
            <person name="Roberts A."/>
            <person name="Saif S."/>
            <person name="Shea T."/>
            <person name="Shenoy N."/>
            <person name="Sisk P."/>
            <person name="Stolte C."/>
            <person name="Sykes S."/>
            <person name="Wortman J."/>
            <person name="Nusbaum C."/>
            <person name="Birren B."/>
        </authorList>
    </citation>
    <scope>NUCLEOTIDE SEQUENCE</scope>
    <source>
        <strain evidence="7">ACB1</strain>
    </source>
</reference>
<evidence type="ECO:0000256" key="1">
    <source>
        <dbReference type="ARBA" id="ARBA00004651"/>
    </source>
</evidence>
<evidence type="ECO:0000256" key="6">
    <source>
        <dbReference type="SAM" id="Phobius"/>
    </source>
</evidence>
<keyword evidence="4 6" id="KW-1133">Transmembrane helix</keyword>
<organism evidence="7 8">
    <name type="scientific">Oribacterium parvum ACB1</name>
    <dbReference type="NCBI Taxonomy" id="796943"/>
    <lineage>
        <taxon>Bacteria</taxon>
        <taxon>Bacillati</taxon>
        <taxon>Bacillota</taxon>
        <taxon>Clostridia</taxon>
        <taxon>Lachnospirales</taxon>
        <taxon>Lachnospiraceae</taxon>
        <taxon>Oribacterium</taxon>
    </lineage>
</organism>
<dbReference type="PATRIC" id="fig|796943.3.peg.1707"/>
<protein>
    <recommendedName>
        <fullName evidence="9">ABC transporter permease</fullName>
    </recommendedName>
</protein>
<proteinExistence type="predicted"/>
<reference evidence="7" key="2">
    <citation type="submission" date="2013-03" db="EMBL/GenBank/DDBJ databases">
        <title>The Genome Sequence of Oribacterium sp. ACB1.</title>
        <authorList>
            <consortium name="The Broad Institute Genomics Platform"/>
            <consortium name="The Broad Institute Genome Sequencing Center for Infectious Disease"/>
            <person name="Earl A."/>
            <person name="Ward D."/>
            <person name="Feldgarden M."/>
            <person name="Gevers D."/>
            <person name="Sizova M."/>
            <person name="Hazen A."/>
            <person name="Epstein S."/>
            <person name="Walker B."/>
            <person name="Young S."/>
            <person name="Zeng Q."/>
            <person name="Gargeya S."/>
            <person name="Fitzgerald M."/>
            <person name="Haas B."/>
            <person name="Abouelleil A."/>
            <person name="Allen A.W."/>
            <person name="Alvarado L."/>
            <person name="Arachchi H.M."/>
            <person name="Berlin A.M."/>
            <person name="Chapman S.B."/>
            <person name="Gainer-Dewar J."/>
            <person name="Goldberg J."/>
            <person name="Griggs A."/>
            <person name="Gujja S."/>
            <person name="Hansen M."/>
            <person name="Howarth C."/>
            <person name="Imamovic A."/>
            <person name="Ireland A."/>
            <person name="Larimer J."/>
            <person name="McCowan C."/>
            <person name="Murphy C."/>
            <person name="Pearson M."/>
            <person name="Poon T.W."/>
            <person name="Priest M."/>
            <person name="Roberts A."/>
            <person name="Saif S."/>
            <person name="Shea T."/>
            <person name="Sisk P."/>
            <person name="Sykes S."/>
            <person name="Wortman J."/>
            <person name="Nusbaum C."/>
            <person name="Birren B."/>
        </authorList>
    </citation>
    <scope>NUCLEOTIDE SEQUENCE [LARGE SCALE GENOMIC DNA]</scope>
    <source>
        <strain evidence="7">ACB1</strain>
    </source>
</reference>
<dbReference type="AlphaFoldDB" id="G9WPI1"/>
<dbReference type="PANTHER" id="PTHR43370:SF1">
    <property type="entry name" value="GUANOSINE ABC TRANSPORTER PERMEASE PROTEIN NUPQ"/>
    <property type="match status" value="1"/>
</dbReference>
<keyword evidence="2" id="KW-1003">Cell membrane</keyword>
<feature type="transmembrane region" description="Helical" evidence="6">
    <location>
        <begin position="7"/>
        <end position="29"/>
    </location>
</feature>
<dbReference type="PANTHER" id="PTHR43370">
    <property type="entry name" value="SUGAR ABC TRANSPORTER INTEGRAL MEMBRANE PROTEIN-RELATED"/>
    <property type="match status" value="1"/>
</dbReference>
<dbReference type="GO" id="GO:0005886">
    <property type="term" value="C:plasma membrane"/>
    <property type="evidence" value="ECO:0007669"/>
    <property type="project" value="UniProtKB-SubCell"/>
</dbReference>
<evidence type="ECO:0000256" key="3">
    <source>
        <dbReference type="ARBA" id="ARBA00022692"/>
    </source>
</evidence>
<dbReference type="RefSeq" id="WP_009535111.1">
    <property type="nucleotide sequence ID" value="NZ_KE148312.1"/>
</dbReference>
<dbReference type="HOGENOM" id="CLU_040769_1_3_9"/>
<feature type="transmembrane region" description="Helical" evidence="6">
    <location>
        <begin position="88"/>
        <end position="110"/>
    </location>
</feature>
<evidence type="ECO:0000256" key="2">
    <source>
        <dbReference type="ARBA" id="ARBA00022475"/>
    </source>
</evidence>
<gene>
    <name evidence="7" type="ORF">HMPREF9625_01264</name>
</gene>
<dbReference type="CDD" id="cd06580">
    <property type="entry name" value="TM_PBP1_transp_TpRbsC_like"/>
    <property type="match status" value="1"/>
</dbReference>
<name>G9WPI1_9FIRM</name>
<comment type="caution">
    <text evidence="7">The sequence shown here is derived from an EMBL/GenBank/DDBJ whole genome shotgun (WGS) entry which is preliminary data.</text>
</comment>
<dbReference type="Pfam" id="PF02653">
    <property type="entry name" value="BPD_transp_2"/>
    <property type="match status" value="1"/>
</dbReference>
<dbReference type="GO" id="GO:0022857">
    <property type="term" value="F:transmembrane transporter activity"/>
    <property type="evidence" value="ECO:0007669"/>
    <property type="project" value="InterPro"/>
</dbReference>
<evidence type="ECO:0000256" key="5">
    <source>
        <dbReference type="ARBA" id="ARBA00023136"/>
    </source>
</evidence>
<feature type="transmembrane region" description="Helical" evidence="6">
    <location>
        <begin position="49"/>
        <end position="76"/>
    </location>
</feature>
<feature type="transmembrane region" description="Helical" evidence="6">
    <location>
        <begin position="146"/>
        <end position="169"/>
    </location>
</feature>
<keyword evidence="3 6" id="KW-0812">Transmembrane</keyword>
<keyword evidence="8" id="KW-1185">Reference proteome</keyword>
<feature type="transmembrane region" description="Helical" evidence="6">
    <location>
        <begin position="270"/>
        <end position="290"/>
    </location>
</feature>
<sequence length="300" mass="32889">MQILENILYDCIYHSTPIIFCVLGGIFAYKANVLNISLEGMMLNGALVSVISFFLTGNLILTVIFTLFSTLLYSLVFSFFSVTMKGNVIIVGLALNMISIAVAGFVLVMFNSPNIILPDFNLNSLKISIPIIRSIPLIRVISGHPILTYCAFILIFLIHILMFHTRFGIYVRVVGENEEAVKAIGIQGDWYKYMAILLGSIGCALGGMNLAYERLGLFTKDMVAGRGFIAIAAIYCGKGQPIQSAFYAVLFGLARSLAVNLSVYSGNIAGLFDCIPYLVMILVLSFASSLKQHKTKLRGF</sequence>
<keyword evidence="5 6" id="KW-0472">Membrane</keyword>
<evidence type="ECO:0000313" key="7">
    <source>
        <dbReference type="EMBL" id="EHL10264.1"/>
    </source>
</evidence>